<keyword evidence="2" id="KW-0456">Lyase</keyword>
<feature type="domain" description="DJ-1/PfpI" evidence="4">
    <location>
        <begin position="27"/>
        <end position="225"/>
    </location>
</feature>
<protein>
    <submittedName>
        <fullName evidence="5">Putative intracellular protease/amidase</fullName>
    </submittedName>
</protein>
<dbReference type="GO" id="GO:0005737">
    <property type="term" value="C:cytoplasm"/>
    <property type="evidence" value="ECO:0007669"/>
    <property type="project" value="TreeGrafter"/>
</dbReference>
<accession>A0A1I2MR90</accession>
<keyword evidence="6" id="KW-1185">Reference proteome</keyword>
<dbReference type="Proteomes" id="UP000199323">
    <property type="component" value="Unassembled WGS sequence"/>
</dbReference>
<keyword evidence="5" id="KW-0378">Hydrolase</keyword>
<keyword evidence="5" id="KW-0645">Protease</keyword>
<comment type="similarity">
    <text evidence="3">Belongs to the peptidase C56 family. HSP31-like subfamily.</text>
</comment>
<dbReference type="InterPro" id="IPR050325">
    <property type="entry name" value="Prot/Nucl_acid_deglycase"/>
</dbReference>
<dbReference type="Gene3D" id="3.40.50.880">
    <property type="match status" value="1"/>
</dbReference>
<dbReference type="EMBL" id="FONG01000037">
    <property type="protein sequence ID" value="SFF91641.1"/>
    <property type="molecule type" value="Genomic_DNA"/>
</dbReference>
<dbReference type="GO" id="GO:0006508">
    <property type="term" value="P:proteolysis"/>
    <property type="evidence" value="ECO:0007669"/>
    <property type="project" value="UniProtKB-KW"/>
</dbReference>
<dbReference type="RefSeq" id="WP_093717778.1">
    <property type="nucleotide sequence ID" value="NZ_FONG01000037.1"/>
</dbReference>
<evidence type="ECO:0000256" key="3">
    <source>
        <dbReference type="ARBA" id="ARBA00038493"/>
    </source>
</evidence>
<sequence>MTKRVLNVVTNVSHYNDPSHTTGLWLSELTHAWHVFAEHGYEQTLVSPTGGAVPLEPRALRYPNYDKTAKAWRADPEKTALLEDTASPDQIDPAEYDAIYFTGGHAVMYDFPDSEGLQSITREIFERGGIVSSVCHGYCGLLNTRLSDGSYLIAGRKMTGFAWTEEVLARVDKLVPYNAEEKAKQRGALYQKAALPFIPHVVTDGNLVTGQNPGSAKATAKKVVEGIEGNASKERG</sequence>
<dbReference type="PANTHER" id="PTHR48094">
    <property type="entry name" value="PROTEIN/NUCLEIC ACID DEGLYCASE DJ-1-RELATED"/>
    <property type="match status" value="1"/>
</dbReference>
<proteinExistence type="inferred from homology"/>
<evidence type="ECO:0000313" key="6">
    <source>
        <dbReference type="Proteomes" id="UP000199323"/>
    </source>
</evidence>
<dbReference type="OrthoDB" id="9792284at2"/>
<evidence type="ECO:0000313" key="5">
    <source>
        <dbReference type="EMBL" id="SFF91641.1"/>
    </source>
</evidence>
<dbReference type="GO" id="GO:0008233">
    <property type="term" value="F:peptidase activity"/>
    <property type="evidence" value="ECO:0007669"/>
    <property type="project" value="UniProtKB-KW"/>
</dbReference>
<dbReference type="STRING" id="380248.SAMN05216251_13722"/>
<evidence type="ECO:0000259" key="4">
    <source>
        <dbReference type="Pfam" id="PF01965"/>
    </source>
</evidence>
<dbReference type="InterPro" id="IPR029062">
    <property type="entry name" value="Class_I_gatase-like"/>
</dbReference>
<evidence type="ECO:0000256" key="1">
    <source>
        <dbReference type="ARBA" id="ARBA00023016"/>
    </source>
</evidence>
<gene>
    <name evidence="5" type="ORF">SAMN05216251_13722</name>
</gene>
<dbReference type="CDD" id="cd03141">
    <property type="entry name" value="GATase1_Hsp31_like"/>
    <property type="match status" value="1"/>
</dbReference>
<dbReference type="GO" id="GO:0019243">
    <property type="term" value="P:methylglyoxal catabolic process to D-lactate via S-lactoyl-glutathione"/>
    <property type="evidence" value="ECO:0007669"/>
    <property type="project" value="TreeGrafter"/>
</dbReference>
<name>A0A1I2MR90_9ACTN</name>
<evidence type="ECO:0000256" key="2">
    <source>
        <dbReference type="ARBA" id="ARBA00023239"/>
    </source>
</evidence>
<dbReference type="GO" id="GO:0019172">
    <property type="term" value="F:glyoxalase III activity"/>
    <property type="evidence" value="ECO:0007669"/>
    <property type="project" value="TreeGrafter"/>
</dbReference>
<dbReference type="SUPFAM" id="SSF52317">
    <property type="entry name" value="Class I glutamine amidotransferase-like"/>
    <property type="match status" value="1"/>
</dbReference>
<reference evidence="5 6" key="1">
    <citation type="submission" date="2016-10" db="EMBL/GenBank/DDBJ databases">
        <authorList>
            <person name="de Groot N.N."/>
        </authorList>
    </citation>
    <scope>NUCLEOTIDE SEQUENCE [LARGE SCALE GENOMIC DNA]</scope>
    <source>
        <strain evidence="5 6">CGMCC 4.3510</strain>
    </source>
</reference>
<keyword evidence="1" id="KW-0346">Stress response</keyword>
<organism evidence="5 6">
    <name type="scientific">Actinacidiphila alni</name>
    <dbReference type="NCBI Taxonomy" id="380248"/>
    <lineage>
        <taxon>Bacteria</taxon>
        <taxon>Bacillati</taxon>
        <taxon>Actinomycetota</taxon>
        <taxon>Actinomycetes</taxon>
        <taxon>Kitasatosporales</taxon>
        <taxon>Streptomycetaceae</taxon>
        <taxon>Actinacidiphila</taxon>
    </lineage>
</organism>
<dbReference type="Pfam" id="PF01965">
    <property type="entry name" value="DJ-1_PfpI"/>
    <property type="match status" value="1"/>
</dbReference>
<dbReference type="PANTHER" id="PTHR48094:SF11">
    <property type="entry name" value="GLUTATHIONE-INDEPENDENT GLYOXALASE HSP31-RELATED"/>
    <property type="match status" value="1"/>
</dbReference>
<dbReference type="AlphaFoldDB" id="A0A1I2MR90"/>
<dbReference type="InterPro" id="IPR002818">
    <property type="entry name" value="DJ-1/PfpI"/>
</dbReference>